<dbReference type="CDD" id="cd12797">
    <property type="entry name" value="M23_peptidase"/>
    <property type="match status" value="1"/>
</dbReference>
<name>A0A3E0L133_9CHRO</name>
<dbReference type="InterPro" id="IPR011055">
    <property type="entry name" value="Dup_hybrid_motif"/>
</dbReference>
<sequence>MSYFIFPLRPRPSLSYKDGGRQFGAGRPGGRKHAGCDLIAPKGTEILAMADGKVIVGPYAFFSGTNAIEVKHDNGMVIRYCEIGQMLPRGIQVGARVSKGQVIAYVGRLHSGSSMLHLEMYQGTQNGALTQAGNRPYQRRSDLLDPTDILDHAPLVGQTPPPDGDIGTVNAQVTTTLNVRNDAKLSAPVQFTLRFGETCIVLEKVTGDTYSRDQNQWYKIYKDGKIGFAAAVYIDFTEQPEEPSNLAKGRVNNHVQTVLNVRSQASTTAPILFELSPGATCTILQGVTGSPYPPNNQTQWYQIQQGGQTGYAATYYIDKFDENNPPQVLEIESAEGRVNHRVSSTLNVRSQPNTNSNILFTLTTGTTFKVLEEIPGSEYDFGRTDWLKIDYNNQQGYVAAHYVDINLDPPPASRWDQALMQAPTTGASAVTASQDGLSAGVQSSHKMAQTDLQRVKAMADCFCTAAAKFGVPAALLAAVASRESRGGNILNAQGWGDCHGGQCYGFGIMQVDKRSHTVEGIPDGPKSLAHVEQATGIFANCLQQVQQKHPNWEDRYVIKGAAVAYNSGIRNVQTKEGMDIGTTGNDYGSDVMARAQYYANHADLSVFRISL</sequence>
<dbReference type="CDD" id="cd01021">
    <property type="entry name" value="GEWL"/>
    <property type="match status" value="1"/>
</dbReference>
<evidence type="ECO:0000256" key="3">
    <source>
        <dbReference type="ARBA" id="ARBA00022801"/>
    </source>
</evidence>
<comment type="caution">
    <text evidence="6">The sequence shown here is derived from an EMBL/GenBank/DDBJ whole genome shotgun (WGS) entry which is preliminary data.</text>
</comment>
<dbReference type="SUPFAM" id="SSF51261">
    <property type="entry name" value="Duplicated hybrid motif"/>
    <property type="match status" value="1"/>
</dbReference>
<dbReference type="Pfam" id="PF01551">
    <property type="entry name" value="Peptidase_M23"/>
    <property type="match status" value="1"/>
</dbReference>
<organism evidence="6 7">
    <name type="scientific">Microcystis flos-aquae TF09</name>
    <dbReference type="NCBI Taxonomy" id="2060473"/>
    <lineage>
        <taxon>Bacteria</taxon>
        <taxon>Bacillati</taxon>
        <taxon>Cyanobacteriota</taxon>
        <taxon>Cyanophyceae</taxon>
        <taxon>Oscillatoriophycideae</taxon>
        <taxon>Chroococcales</taxon>
        <taxon>Microcystaceae</taxon>
        <taxon>Microcystis</taxon>
    </lineage>
</organism>
<dbReference type="PANTHER" id="PTHR31698:SF8">
    <property type="entry name" value="LYSOZYME G-RELATED"/>
    <property type="match status" value="1"/>
</dbReference>
<dbReference type="SMART" id="SM00287">
    <property type="entry name" value="SH3b"/>
    <property type="match status" value="3"/>
</dbReference>
<protein>
    <recommendedName>
        <fullName evidence="1">Lysozyme g</fullName>
    </recommendedName>
    <alternativeName>
        <fullName evidence="4">1,4-beta-N-acetylmuramidase</fullName>
    </alternativeName>
</protein>
<dbReference type="Pfam" id="PF01464">
    <property type="entry name" value="SLT"/>
    <property type="match status" value="1"/>
</dbReference>
<dbReference type="GO" id="GO:0009253">
    <property type="term" value="P:peptidoglycan catabolic process"/>
    <property type="evidence" value="ECO:0007669"/>
    <property type="project" value="InterPro"/>
</dbReference>
<dbReference type="AlphaFoldDB" id="A0A3E0L133"/>
<dbReference type="InterPro" id="IPR008258">
    <property type="entry name" value="Transglycosylase_SLT_dom_1"/>
</dbReference>
<dbReference type="EMBL" id="QQWC01000004">
    <property type="protein sequence ID" value="REJ41066.1"/>
    <property type="molecule type" value="Genomic_DNA"/>
</dbReference>
<keyword evidence="3" id="KW-0378">Hydrolase</keyword>
<dbReference type="InterPro" id="IPR002152">
    <property type="entry name" value="Glyco_hydro_23"/>
</dbReference>
<dbReference type="PROSITE" id="PS51781">
    <property type="entry name" value="SH3B"/>
    <property type="match status" value="3"/>
</dbReference>
<dbReference type="Gene3D" id="2.30.30.40">
    <property type="entry name" value="SH3 Domains"/>
    <property type="match status" value="3"/>
</dbReference>
<reference evidence="6 7" key="1">
    <citation type="submission" date="2017-10" db="EMBL/GenBank/DDBJ databases">
        <title>A large-scale comparative metagenomic study reveals the eutrophication-driven functional interactions in six Microcystis-epibionts communities.</title>
        <authorList>
            <person name="Li Q."/>
            <person name="Lin F."/>
        </authorList>
    </citation>
    <scope>NUCLEOTIDE SEQUENCE [LARGE SCALE GENOMIC DNA]</scope>
    <source>
        <strain evidence="6">TF09</strain>
    </source>
</reference>
<dbReference type="PANTHER" id="PTHR31698">
    <property type="entry name" value="LYSOZYME G FAMILY MEMBER"/>
    <property type="match status" value="1"/>
</dbReference>
<evidence type="ECO:0000313" key="7">
    <source>
        <dbReference type="Proteomes" id="UP000256873"/>
    </source>
</evidence>
<dbReference type="Proteomes" id="UP000256873">
    <property type="component" value="Unassembled WGS sequence"/>
</dbReference>
<accession>A0A3E0L133</accession>
<proteinExistence type="predicted"/>
<evidence type="ECO:0000256" key="2">
    <source>
        <dbReference type="ARBA" id="ARBA00022529"/>
    </source>
</evidence>
<evidence type="ECO:0000259" key="5">
    <source>
        <dbReference type="PROSITE" id="PS51781"/>
    </source>
</evidence>
<evidence type="ECO:0000313" key="6">
    <source>
        <dbReference type="EMBL" id="REJ41066.1"/>
    </source>
</evidence>
<feature type="domain" description="SH3b" evidence="5">
    <location>
        <begin position="333"/>
        <end position="407"/>
    </location>
</feature>
<feature type="domain" description="SH3b" evidence="5">
    <location>
        <begin position="246"/>
        <end position="321"/>
    </location>
</feature>
<gene>
    <name evidence="6" type="ORF">DWQ54_15415</name>
</gene>
<keyword evidence="2" id="KW-0929">Antimicrobial</keyword>
<dbReference type="InterPro" id="IPR016047">
    <property type="entry name" value="M23ase_b-sheet_dom"/>
</dbReference>
<dbReference type="Gene3D" id="2.70.70.10">
    <property type="entry name" value="Glucose Permease (Domain IIA)"/>
    <property type="match status" value="1"/>
</dbReference>
<dbReference type="Gene3D" id="1.10.530.10">
    <property type="match status" value="1"/>
</dbReference>
<feature type="domain" description="SH3b" evidence="5">
    <location>
        <begin position="164"/>
        <end position="238"/>
    </location>
</feature>
<dbReference type="GO" id="GO:0003796">
    <property type="term" value="F:lysozyme activity"/>
    <property type="evidence" value="ECO:0007669"/>
    <property type="project" value="InterPro"/>
</dbReference>
<dbReference type="Pfam" id="PF08239">
    <property type="entry name" value="SH3_3"/>
    <property type="match status" value="3"/>
</dbReference>
<evidence type="ECO:0000256" key="4">
    <source>
        <dbReference type="ARBA" id="ARBA00031262"/>
    </source>
</evidence>
<evidence type="ECO:0000256" key="1">
    <source>
        <dbReference type="ARBA" id="ARBA00016485"/>
    </source>
</evidence>
<dbReference type="InterPro" id="IPR023346">
    <property type="entry name" value="Lysozyme-like_dom_sf"/>
</dbReference>
<dbReference type="PRINTS" id="PR00749">
    <property type="entry name" value="LYSOZYMEG"/>
</dbReference>
<dbReference type="SUPFAM" id="SSF53955">
    <property type="entry name" value="Lysozyme-like"/>
    <property type="match status" value="1"/>
</dbReference>
<dbReference type="InterPro" id="IPR003646">
    <property type="entry name" value="SH3-like_bac-type"/>
</dbReference>